<sequence length="283" mass="30408">MAIIAIGAGHGINTPGKRSPAGEREWTFNNKVVSAAIRYLGGYENANIVRLDDPTGNTDVPLTTRTNKANNANADILVSYHHNANTGQWGSWTGTETYHYPGSSSGNALATKIHPGIVTAMGLRDRGIKTANFHMLRESRMPAILIEGGFMDSTIDIVKMRNNTVMDNTGKALADAIASHFGLKKKDGGGSGTYTVKSGDTLWSIAQAHDMTVNELKALNNLTSDDIYPGQVLKVTGAVYYTVKSGDTLWGIAQQYNTTVNAIKSLNGLTSDVIQPGQRLRVK</sequence>
<comment type="caution">
    <text evidence="2">The sequence shown here is derived from an EMBL/GenBank/DDBJ whole genome shotgun (WGS) entry which is preliminary data.</text>
</comment>
<dbReference type="SUPFAM" id="SSF54106">
    <property type="entry name" value="LysM domain"/>
    <property type="match status" value="2"/>
</dbReference>
<accession>A0ABW5PZF5</accession>
<dbReference type="Gene3D" id="3.40.630.40">
    <property type="entry name" value="Zn-dependent exopeptidases"/>
    <property type="match status" value="1"/>
</dbReference>
<dbReference type="SMART" id="SM00646">
    <property type="entry name" value="Ami_3"/>
    <property type="match status" value="1"/>
</dbReference>
<dbReference type="RefSeq" id="WP_379561517.1">
    <property type="nucleotide sequence ID" value="NZ_JBHUMX010000019.1"/>
</dbReference>
<dbReference type="Pfam" id="PF01520">
    <property type="entry name" value="Amidase_3"/>
    <property type="match status" value="1"/>
</dbReference>
<gene>
    <name evidence="2" type="ORF">ACFSUN_08230</name>
</gene>
<dbReference type="SUPFAM" id="SSF53187">
    <property type="entry name" value="Zn-dependent exopeptidases"/>
    <property type="match status" value="1"/>
</dbReference>
<feature type="domain" description="LysM" evidence="1">
    <location>
        <begin position="239"/>
        <end position="282"/>
    </location>
</feature>
<proteinExistence type="predicted"/>
<evidence type="ECO:0000313" key="3">
    <source>
        <dbReference type="Proteomes" id="UP001597451"/>
    </source>
</evidence>
<dbReference type="SMART" id="SM00257">
    <property type="entry name" value="LysM"/>
    <property type="match status" value="2"/>
</dbReference>
<protein>
    <submittedName>
        <fullName evidence="2">LysM peptidoglycan-binding domain-containing protein</fullName>
    </submittedName>
</protein>
<reference evidence="3" key="1">
    <citation type="journal article" date="2019" name="Int. J. Syst. Evol. Microbiol.">
        <title>The Global Catalogue of Microorganisms (GCM) 10K type strain sequencing project: providing services to taxonomists for standard genome sequencing and annotation.</title>
        <authorList>
            <consortium name="The Broad Institute Genomics Platform"/>
            <consortium name="The Broad Institute Genome Sequencing Center for Infectious Disease"/>
            <person name="Wu L."/>
            <person name="Ma J."/>
        </authorList>
    </citation>
    <scope>NUCLEOTIDE SEQUENCE [LARGE SCALE GENOMIC DNA]</scope>
    <source>
        <strain evidence="3">TISTR 1858</strain>
    </source>
</reference>
<dbReference type="PANTHER" id="PTHR33734">
    <property type="entry name" value="LYSM DOMAIN-CONTAINING GPI-ANCHORED PROTEIN 2"/>
    <property type="match status" value="1"/>
</dbReference>
<dbReference type="PANTHER" id="PTHR33734:SF22">
    <property type="entry name" value="MEMBRANE-BOUND LYTIC MUREIN TRANSGLYCOSYLASE D"/>
    <property type="match status" value="1"/>
</dbReference>
<dbReference type="EMBL" id="JBHUMX010000019">
    <property type="protein sequence ID" value="MFD2628773.1"/>
    <property type="molecule type" value="Genomic_DNA"/>
</dbReference>
<dbReference type="Gene3D" id="3.10.350.10">
    <property type="entry name" value="LysM domain"/>
    <property type="match status" value="2"/>
</dbReference>
<keyword evidence="3" id="KW-1185">Reference proteome</keyword>
<feature type="domain" description="LysM" evidence="1">
    <location>
        <begin position="192"/>
        <end position="235"/>
    </location>
</feature>
<name>A0ABW5PZF5_9BACI</name>
<dbReference type="InterPro" id="IPR018392">
    <property type="entry name" value="LysM"/>
</dbReference>
<evidence type="ECO:0000259" key="1">
    <source>
        <dbReference type="PROSITE" id="PS51782"/>
    </source>
</evidence>
<dbReference type="PROSITE" id="PS51782">
    <property type="entry name" value="LYSM"/>
    <property type="match status" value="2"/>
</dbReference>
<dbReference type="Proteomes" id="UP001597451">
    <property type="component" value="Unassembled WGS sequence"/>
</dbReference>
<dbReference type="Pfam" id="PF01476">
    <property type="entry name" value="LysM"/>
    <property type="match status" value="2"/>
</dbReference>
<dbReference type="CDD" id="cd00118">
    <property type="entry name" value="LysM"/>
    <property type="match status" value="2"/>
</dbReference>
<dbReference type="CDD" id="cd02696">
    <property type="entry name" value="MurNAc-LAA"/>
    <property type="match status" value="1"/>
</dbReference>
<organism evidence="2 3">
    <name type="scientific">Oceanobacillus kapialis</name>
    <dbReference type="NCBI Taxonomy" id="481353"/>
    <lineage>
        <taxon>Bacteria</taxon>
        <taxon>Bacillati</taxon>
        <taxon>Bacillota</taxon>
        <taxon>Bacilli</taxon>
        <taxon>Bacillales</taxon>
        <taxon>Bacillaceae</taxon>
        <taxon>Oceanobacillus</taxon>
    </lineage>
</organism>
<dbReference type="InterPro" id="IPR036779">
    <property type="entry name" value="LysM_dom_sf"/>
</dbReference>
<dbReference type="InterPro" id="IPR002508">
    <property type="entry name" value="MurNAc-LAA_cat"/>
</dbReference>
<evidence type="ECO:0000313" key="2">
    <source>
        <dbReference type="EMBL" id="MFD2628773.1"/>
    </source>
</evidence>